<name>A0A934IYT5_9HYPH</name>
<evidence type="ECO:0000313" key="2">
    <source>
        <dbReference type="Proteomes" id="UP000602124"/>
    </source>
</evidence>
<comment type="caution">
    <text evidence="1">The sequence shown here is derived from an EMBL/GenBank/DDBJ whole genome shotgun (WGS) entry which is preliminary data.</text>
</comment>
<dbReference type="RefSeq" id="WP_198876758.1">
    <property type="nucleotide sequence ID" value="NZ_JAEKMH010000002.1"/>
</dbReference>
<proteinExistence type="predicted"/>
<dbReference type="AlphaFoldDB" id="A0A934IYT5"/>
<keyword evidence="2" id="KW-1185">Reference proteome</keyword>
<dbReference type="Proteomes" id="UP000602124">
    <property type="component" value="Unassembled WGS sequence"/>
</dbReference>
<accession>A0A934IYT5</accession>
<reference evidence="1" key="1">
    <citation type="submission" date="2020-12" db="EMBL/GenBank/DDBJ databases">
        <title>Devosia sp. MSA67 isolated from Mo River.</title>
        <authorList>
            <person name="Ma F."/>
            <person name="Zi Z."/>
        </authorList>
    </citation>
    <scope>NUCLEOTIDE SEQUENCE</scope>
    <source>
        <strain evidence="1">MSA67</strain>
    </source>
</reference>
<protein>
    <submittedName>
        <fullName evidence="1">Uncharacterized protein</fullName>
    </submittedName>
</protein>
<dbReference type="EMBL" id="JAEKMH010000002">
    <property type="protein sequence ID" value="MBJ3785590.1"/>
    <property type="molecule type" value="Genomic_DNA"/>
</dbReference>
<evidence type="ECO:0000313" key="1">
    <source>
        <dbReference type="EMBL" id="MBJ3785590.1"/>
    </source>
</evidence>
<sequence>MIKLFHSANTAPEVGSHPYFDEFVFFTDYVQLVRGDRVFTVEADEDQIIDVEHVLSYEENDNMRGLVGEVKALIKKQHGLNIDDEIAEGLIDQTLQYDETLVDYTLDSDDFESYSDFRETRDFERSNFEVDSDTAWLLQIMGPRAAKVAGFRGVFLTDEMGRSIAIDMDGREAEFVLFERETA</sequence>
<organism evidence="1 2">
    <name type="scientific">Devosia sediminis</name>
    <dbReference type="NCBI Taxonomy" id="2798801"/>
    <lineage>
        <taxon>Bacteria</taxon>
        <taxon>Pseudomonadati</taxon>
        <taxon>Pseudomonadota</taxon>
        <taxon>Alphaproteobacteria</taxon>
        <taxon>Hyphomicrobiales</taxon>
        <taxon>Devosiaceae</taxon>
        <taxon>Devosia</taxon>
    </lineage>
</organism>
<gene>
    <name evidence="1" type="ORF">JEQ47_12745</name>
</gene>